<dbReference type="InterPro" id="IPR019809">
    <property type="entry name" value="Histone_H4_CS"/>
</dbReference>
<keyword evidence="12" id="KW-1185">Reference proteome</keyword>
<dbReference type="Gene3D" id="1.10.20.10">
    <property type="entry name" value="Histone, subunit A"/>
    <property type="match status" value="1"/>
</dbReference>
<dbReference type="OrthoDB" id="3919494at2759"/>
<dbReference type="GO" id="GO:0003677">
    <property type="term" value="F:DNA binding"/>
    <property type="evidence" value="ECO:0007669"/>
    <property type="project" value="UniProtKB-KW"/>
</dbReference>
<dbReference type="Proteomes" id="UP000310108">
    <property type="component" value="Unassembled WGS sequence"/>
</dbReference>
<sequence length="191" mass="21373">MVLFLLNPSTPRLALLHYPHQIPLLARRNNALHDFRSICFYQRPRARSSKMPPMIPSRGGPSAAKRGTASRVPMGGKSKTILPGASGAKRHRKIQKDCIKGITKPAIRRLARRGGVKRISAMIYDEARSALKSWLEAVLGDCITYTEHRGAKTITIHDVLHALRRRGTPIYGFDPDTWADPKKRQAAVKHD</sequence>
<dbReference type="GO" id="GO:0046982">
    <property type="term" value="F:protein heterodimerization activity"/>
    <property type="evidence" value="ECO:0007669"/>
    <property type="project" value="InterPro"/>
</dbReference>
<organism evidence="11 12">
    <name type="scientific">Colletotrichum tanaceti</name>
    <dbReference type="NCBI Taxonomy" id="1306861"/>
    <lineage>
        <taxon>Eukaryota</taxon>
        <taxon>Fungi</taxon>
        <taxon>Dikarya</taxon>
        <taxon>Ascomycota</taxon>
        <taxon>Pezizomycotina</taxon>
        <taxon>Sordariomycetes</taxon>
        <taxon>Hypocreomycetidae</taxon>
        <taxon>Glomerellales</taxon>
        <taxon>Glomerellaceae</taxon>
        <taxon>Colletotrichum</taxon>
        <taxon>Colletotrichum destructivum species complex</taxon>
    </lineage>
</organism>
<evidence type="ECO:0000256" key="4">
    <source>
        <dbReference type="ARBA" id="ARBA00006564"/>
    </source>
</evidence>
<dbReference type="GO" id="GO:0030527">
    <property type="term" value="F:structural constituent of chromatin"/>
    <property type="evidence" value="ECO:0007669"/>
    <property type="project" value="InterPro"/>
</dbReference>
<proteinExistence type="inferred from homology"/>
<comment type="subunit">
    <text evidence="5">The nucleosome is a histone octamer containing two molecules each of H2A, H2B, H3 and H4 assembled in one H3-H4 heterotetramer and two H2A-H2B heterodimers. The octamer wraps approximately 147 bp of DNA.</text>
</comment>
<dbReference type="PROSITE" id="PS00047">
    <property type="entry name" value="HISTONE_H4"/>
    <property type="match status" value="1"/>
</dbReference>
<name>A0A4U6XJH6_9PEZI</name>
<accession>A0A4U6XJH6</accession>
<dbReference type="InterPro" id="IPR001951">
    <property type="entry name" value="Histone_H4"/>
</dbReference>
<comment type="caution">
    <text evidence="11">The sequence shown here is derived from an EMBL/GenBank/DDBJ whole genome shotgun (WGS) entry which is preliminary data.</text>
</comment>
<comment type="similarity">
    <text evidence="4">Belongs to the histone H4 family.</text>
</comment>
<evidence type="ECO:0000256" key="8">
    <source>
        <dbReference type="ARBA" id="ARBA00023242"/>
    </source>
</evidence>
<dbReference type="EMBL" id="PJEX01000094">
    <property type="protein sequence ID" value="TKW55572.1"/>
    <property type="molecule type" value="Genomic_DNA"/>
</dbReference>
<evidence type="ECO:0000256" key="1">
    <source>
        <dbReference type="ARBA" id="ARBA00002001"/>
    </source>
</evidence>
<evidence type="ECO:0000313" key="12">
    <source>
        <dbReference type="Proteomes" id="UP000310108"/>
    </source>
</evidence>
<evidence type="ECO:0000313" key="11">
    <source>
        <dbReference type="EMBL" id="TKW55572.1"/>
    </source>
</evidence>
<dbReference type="PANTHER" id="PTHR10484">
    <property type="entry name" value="HISTONE H4"/>
    <property type="match status" value="1"/>
</dbReference>
<dbReference type="GO" id="GO:0005634">
    <property type="term" value="C:nucleus"/>
    <property type="evidence" value="ECO:0007669"/>
    <property type="project" value="UniProtKB-SubCell"/>
</dbReference>
<dbReference type="GO" id="GO:0000786">
    <property type="term" value="C:nucleosome"/>
    <property type="evidence" value="ECO:0007669"/>
    <property type="project" value="UniProtKB-KW"/>
</dbReference>
<dbReference type="InterPro" id="IPR009072">
    <property type="entry name" value="Histone-fold"/>
</dbReference>
<evidence type="ECO:0000256" key="2">
    <source>
        <dbReference type="ARBA" id="ARBA00004123"/>
    </source>
</evidence>
<evidence type="ECO:0000256" key="6">
    <source>
        <dbReference type="ARBA" id="ARBA00022454"/>
    </source>
</evidence>
<protein>
    <submittedName>
        <fullName evidence="11">Histone H4.2</fullName>
    </submittedName>
</protein>
<dbReference type="FunFam" id="1.10.20.10:FF:000012">
    <property type="entry name" value="Histone H4"/>
    <property type="match status" value="1"/>
</dbReference>
<reference evidence="11 12" key="1">
    <citation type="journal article" date="2019" name="PLoS ONE">
        <title>Comparative genome analysis indicates high evolutionary potential of pathogenicity genes in Colletotrichum tanaceti.</title>
        <authorList>
            <person name="Lelwala R.V."/>
            <person name="Korhonen P.K."/>
            <person name="Young N.D."/>
            <person name="Scott J.B."/>
            <person name="Ades P.A."/>
            <person name="Gasser R.B."/>
            <person name="Taylor P.W.J."/>
        </authorList>
    </citation>
    <scope>NUCLEOTIDE SEQUENCE [LARGE SCALE GENOMIC DNA]</scope>
    <source>
        <strain evidence="11">BRIP57314</strain>
    </source>
</reference>
<evidence type="ECO:0000256" key="7">
    <source>
        <dbReference type="ARBA" id="ARBA00023125"/>
    </source>
</evidence>
<keyword evidence="8" id="KW-0539">Nucleus</keyword>
<evidence type="ECO:0000256" key="9">
    <source>
        <dbReference type="ARBA" id="ARBA00023269"/>
    </source>
</evidence>
<keyword evidence="6" id="KW-0158">Chromosome</keyword>
<comment type="function">
    <text evidence="1">Core component of nucleosome. Nucleosomes wrap and compact DNA into chromatin, limiting DNA accessibility to the cellular machineries which require DNA as a template. Histones thereby play a central role in transcription regulation, DNA repair, DNA replication and chromosomal stability. DNA accessibility is regulated via a complex set of post-translational modifications of histones, also called histone code, and nucleosome remodeling.</text>
</comment>
<evidence type="ECO:0000256" key="3">
    <source>
        <dbReference type="ARBA" id="ARBA00004286"/>
    </source>
</evidence>
<keyword evidence="7" id="KW-0238">DNA-binding</keyword>
<dbReference type="AlphaFoldDB" id="A0A4U6XJH6"/>
<dbReference type="CDD" id="cd22912">
    <property type="entry name" value="HFD_H4"/>
    <property type="match status" value="1"/>
</dbReference>
<dbReference type="SMART" id="SM00417">
    <property type="entry name" value="H4"/>
    <property type="match status" value="1"/>
</dbReference>
<evidence type="ECO:0000256" key="5">
    <source>
        <dbReference type="ARBA" id="ARBA00011538"/>
    </source>
</evidence>
<dbReference type="SUPFAM" id="SSF47113">
    <property type="entry name" value="Histone-fold"/>
    <property type="match status" value="1"/>
</dbReference>
<evidence type="ECO:0000256" key="10">
    <source>
        <dbReference type="SAM" id="MobiDB-lite"/>
    </source>
</evidence>
<gene>
    <name evidence="11" type="primary">hhfB</name>
    <name evidence="11" type="ORF">CTA1_8126</name>
</gene>
<keyword evidence="9" id="KW-0544">Nucleosome core</keyword>
<comment type="subcellular location">
    <subcellularLocation>
        <location evidence="3">Chromosome</location>
    </subcellularLocation>
    <subcellularLocation>
        <location evidence="2">Nucleus</location>
    </subcellularLocation>
</comment>
<dbReference type="STRING" id="1306861.A0A4U6XJH6"/>
<feature type="region of interest" description="Disordered" evidence="10">
    <location>
        <begin position="47"/>
        <end position="87"/>
    </location>
</feature>